<evidence type="ECO:0000256" key="1">
    <source>
        <dbReference type="ARBA" id="ARBA00022801"/>
    </source>
</evidence>
<dbReference type="Gene3D" id="3.10.450.590">
    <property type="match status" value="1"/>
</dbReference>
<dbReference type="Pfam" id="PF12146">
    <property type="entry name" value="Hydrolase_4"/>
    <property type="match status" value="1"/>
</dbReference>
<dbReference type="InterPro" id="IPR024981">
    <property type="entry name" value="DUF3887"/>
</dbReference>
<name>A0ABM8UGP0_9GAMM</name>
<reference evidence="5 6" key="1">
    <citation type="submission" date="2021-04" db="EMBL/GenBank/DDBJ databases">
        <authorList>
            <person name="Rodrigo-Torres L."/>
            <person name="Arahal R. D."/>
            <person name="Lucena T."/>
        </authorList>
    </citation>
    <scope>NUCLEOTIDE SEQUENCE [LARGE SCALE GENOMIC DNA]</scope>
    <source>
        <strain evidence="5 6">CECT 30171</strain>
    </source>
</reference>
<dbReference type="PANTHER" id="PTHR43265:SF1">
    <property type="entry name" value="ESTERASE ESTD"/>
    <property type="match status" value="1"/>
</dbReference>
<dbReference type="InterPro" id="IPR053145">
    <property type="entry name" value="AB_hydrolase_Est10"/>
</dbReference>
<gene>
    <name evidence="5" type="primary">estD</name>
    <name evidence="5" type="ORF">LYB30171_01866</name>
</gene>
<sequence length="451" mass="47476">MPRRLLHAALGSVLLASTAMVAPVQAAPPAPAAAQVDPVAIAITLLDRLDAGEYEAVEAGFTAQMAEAVPAAQLRAIWESLPRQAGAATGRGTPRVVAQEDMRIVLVPLHHQKAELVAQVVVDGDGRVAGLMIKPAPPAPAEAPAPDAPFEERGFSVGDAGRALSGTLAMPKHASTPVPGVVLVHGSGPQDRNETVGANRPFLDIARALAARGIAVLRYDKRTQARPQDFAGGDYDVDDETTDDAVAAVAALREVDGVDRDRVFVLGHSQGGMLAPRIAEASGDVAGLVMLAAPARPLLDLLPEQNRYLFAADGEIVPAEQQFLDSLDASIARIRSGAPMDARDTPLGLPVAYWRGLDAIDPVADALAIDIPILLLQGGRDFQVIDADWQRWRRALADRPDTSFKHYPALNHLGIAGQGAGTLAEYDQPGHVDAGLIDDVAEWILSTDATE</sequence>
<feature type="domain" description="Serine aminopeptidase S33" evidence="3">
    <location>
        <begin position="202"/>
        <end position="412"/>
    </location>
</feature>
<accession>A0ABM8UGP0</accession>
<proteinExistence type="predicted"/>
<dbReference type="Pfam" id="PF13026">
    <property type="entry name" value="DUF3887"/>
    <property type="match status" value="1"/>
</dbReference>
<dbReference type="PANTHER" id="PTHR43265">
    <property type="entry name" value="ESTERASE ESTD"/>
    <property type="match status" value="1"/>
</dbReference>
<dbReference type="InterPro" id="IPR002471">
    <property type="entry name" value="Pept_S9_AS"/>
</dbReference>
<dbReference type="EMBL" id="OU015430">
    <property type="protein sequence ID" value="CAG4975228.1"/>
    <property type="molecule type" value="Genomic_DNA"/>
</dbReference>
<evidence type="ECO:0000313" key="5">
    <source>
        <dbReference type="EMBL" id="CAG4975228.1"/>
    </source>
</evidence>
<dbReference type="RefSeq" id="WP_251370564.1">
    <property type="nucleotide sequence ID" value="NZ_OU015430.1"/>
</dbReference>
<protein>
    <submittedName>
        <fullName evidence="5">Esterase EstD</fullName>
        <ecNumber evidence="5">3.1.1.1</ecNumber>
    </submittedName>
</protein>
<dbReference type="EC" id="3.1.1.1" evidence="5"/>
<dbReference type="InterPro" id="IPR022742">
    <property type="entry name" value="Hydrolase_4"/>
</dbReference>
<keyword evidence="2" id="KW-0732">Signal</keyword>
<keyword evidence="1 5" id="KW-0378">Hydrolase</keyword>
<organism evidence="5 6">
    <name type="scientific">Novilysobacter luteus</name>
    <dbReference type="NCBI Taxonomy" id="2822368"/>
    <lineage>
        <taxon>Bacteria</taxon>
        <taxon>Pseudomonadati</taxon>
        <taxon>Pseudomonadota</taxon>
        <taxon>Gammaproteobacteria</taxon>
        <taxon>Lysobacterales</taxon>
        <taxon>Lysobacteraceae</taxon>
        <taxon>Novilysobacter</taxon>
    </lineage>
</organism>
<dbReference type="InterPro" id="IPR029058">
    <property type="entry name" value="AB_hydrolase_fold"/>
</dbReference>
<feature type="chain" id="PRO_5045237938" evidence="2">
    <location>
        <begin position="27"/>
        <end position="451"/>
    </location>
</feature>
<dbReference type="SUPFAM" id="SSF53474">
    <property type="entry name" value="alpha/beta-Hydrolases"/>
    <property type="match status" value="1"/>
</dbReference>
<dbReference type="Proteomes" id="UP000680116">
    <property type="component" value="Chromosome"/>
</dbReference>
<evidence type="ECO:0000313" key="6">
    <source>
        <dbReference type="Proteomes" id="UP000680116"/>
    </source>
</evidence>
<feature type="domain" description="DUF3887" evidence="4">
    <location>
        <begin position="45"/>
        <end position="131"/>
    </location>
</feature>
<evidence type="ECO:0000259" key="3">
    <source>
        <dbReference type="Pfam" id="PF12146"/>
    </source>
</evidence>
<keyword evidence="6" id="KW-1185">Reference proteome</keyword>
<dbReference type="Gene3D" id="3.40.50.1820">
    <property type="entry name" value="alpha/beta hydrolase"/>
    <property type="match status" value="1"/>
</dbReference>
<evidence type="ECO:0000256" key="2">
    <source>
        <dbReference type="SAM" id="SignalP"/>
    </source>
</evidence>
<dbReference type="GO" id="GO:0106435">
    <property type="term" value="F:carboxylesterase activity"/>
    <property type="evidence" value="ECO:0007669"/>
    <property type="project" value="UniProtKB-EC"/>
</dbReference>
<evidence type="ECO:0000259" key="4">
    <source>
        <dbReference type="Pfam" id="PF13026"/>
    </source>
</evidence>
<dbReference type="PROSITE" id="PS00708">
    <property type="entry name" value="PRO_ENDOPEP_SER"/>
    <property type="match status" value="1"/>
</dbReference>
<feature type="signal peptide" evidence="2">
    <location>
        <begin position="1"/>
        <end position="26"/>
    </location>
</feature>